<dbReference type="EMBL" id="CM007896">
    <property type="protein sequence ID" value="OTG20094.1"/>
    <property type="molecule type" value="Genomic_DNA"/>
</dbReference>
<accession>A0A251UAF4</accession>
<dbReference type="Proteomes" id="UP000215914">
    <property type="component" value="Chromosome 7"/>
</dbReference>
<evidence type="ECO:0000259" key="1">
    <source>
        <dbReference type="PROSITE" id="PS50878"/>
    </source>
</evidence>
<keyword evidence="3" id="KW-1185">Reference proteome</keyword>
<keyword evidence="2" id="KW-0808">Transferase</keyword>
<organism evidence="2 3">
    <name type="scientific">Helianthus annuus</name>
    <name type="common">Common sunflower</name>
    <dbReference type="NCBI Taxonomy" id="4232"/>
    <lineage>
        <taxon>Eukaryota</taxon>
        <taxon>Viridiplantae</taxon>
        <taxon>Streptophyta</taxon>
        <taxon>Embryophyta</taxon>
        <taxon>Tracheophyta</taxon>
        <taxon>Spermatophyta</taxon>
        <taxon>Magnoliopsida</taxon>
        <taxon>eudicotyledons</taxon>
        <taxon>Gunneridae</taxon>
        <taxon>Pentapetalae</taxon>
        <taxon>asterids</taxon>
        <taxon>campanulids</taxon>
        <taxon>Asterales</taxon>
        <taxon>Asteraceae</taxon>
        <taxon>Asteroideae</taxon>
        <taxon>Heliantheae alliance</taxon>
        <taxon>Heliantheae</taxon>
        <taxon>Helianthus</taxon>
    </lineage>
</organism>
<sequence length="654" mass="75706">MHNYHLNRGPARCAFKIDIQKAYDTVNWSFLEDVLSRFGFHRTMVNWIMTCVSTVSYSLCINGSLHGYFRGKRGLRQGDPMSPYLFTLIMEVLSLLLKRAASTSFKFHAHCAKEKIINVSFADDLFIFVHGDVVSVKKIKEALEIFTNISGLVPSPAKSTVFFCNVPHSIRQEILDVMPFQEGVLPVRYLGVPLISSRLLYKDCTILIERMEKKIVNWATKALSFAGRLQLINSVLSSMHIYWASVFIIPARVVKELEKRIRRFLWNAGLDGKTRAKVAWEAVCLPKTEGGLGIRSISDVNKSLMANHIWSILTNRDSIWVRWIQKYKLKGRNFWEVPCRGSMTWGWRKILSIRHIIRPHIWSSIRSGIQTNVWSDMWCSLSPISAFISPRAIANAGFSLQSSVADVIDHNGHWKWPQAWLDLYPVLITLSVPNLVSGTVDRLEWKDLNGKLSDFQSAQVWNTIRSRENQVMWSNMVWFAQCIPRHSFHLWLLFRNKLKTQDRLTVWEAGSLTNLNLMACPLCYADRESREHLFFRCSFADQVWNNVKTFGQLGSVDNSWDSLLSWVDQNSSSKKADHVICKLLIAASSYYIWQERNNRIFKNQKRTVDQVIEVIKNSVRFRLMGFRFRLASTKKRIFKLWKIEENEDNVARPG</sequence>
<reference evidence="3" key="1">
    <citation type="journal article" date="2017" name="Nature">
        <title>The sunflower genome provides insights into oil metabolism, flowering and Asterid evolution.</title>
        <authorList>
            <person name="Badouin H."/>
            <person name="Gouzy J."/>
            <person name="Grassa C.J."/>
            <person name="Murat F."/>
            <person name="Staton S.E."/>
            <person name="Cottret L."/>
            <person name="Lelandais-Briere C."/>
            <person name="Owens G.L."/>
            <person name="Carrere S."/>
            <person name="Mayjonade B."/>
            <person name="Legrand L."/>
            <person name="Gill N."/>
            <person name="Kane N.C."/>
            <person name="Bowers J.E."/>
            <person name="Hubner S."/>
            <person name="Bellec A."/>
            <person name="Berard A."/>
            <person name="Berges H."/>
            <person name="Blanchet N."/>
            <person name="Boniface M.C."/>
            <person name="Brunel D."/>
            <person name="Catrice O."/>
            <person name="Chaidir N."/>
            <person name="Claudel C."/>
            <person name="Donnadieu C."/>
            <person name="Faraut T."/>
            <person name="Fievet G."/>
            <person name="Helmstetter N."/>
            <person name="King M."/>
            <person name="Knapp S.J."/>
            <person name="Lai Z."/>
            <person name="Le Paslier M.C."/>
            <person name="Lippi Y."/>
            <person name="Lorenzon L."/>
            <person name="Mandel J.R."/>
            <person name="Marage G."/>
            <person name="Marchand G."/>
            <person name="Marquand E."/>
            <person name="Bret-Mestries E."/>
            <person name="Morien E."/>
            <person name="Nambeesan S."/>
            <person name="Nguyen T."/>
            <person name="Pegot-Espagnet P."/>
            <person name="Pouilly N."/>
            <person name="Raftis F."/>
            <person name="Sallet E."/>
            <person name="Schiex T."/>
            <person name="Thomas J."/>
            <person name="Vandecasteele C."/>
            <person name="Vares D."/>
            <person name="Vear F."/>
            <person name="Vautrin S."/>
            <person name="Crespi M."/>
            <person name="Mangin B."/>
            <person name="Burke J.M."/>
            <person name="Salse J."/>
            <person name="Munos S."/>
            <person name="Vincourt P."/>
            <person name="Rieseberg L.H."/>
            <person name="Langlade N.B."/>
        </authorList>
    </citation>
    <scope>NUCLEOTIDE SEQUENCE [LARGE SCALE GENOMIC DNA]</scope>
    <source>
        <strain evidence="3">cv. SF193</strain>
    </source>
</reference>
<keyword evidence="2" id="KW-0695">RNA-directed DNA polymerase</keyword>
<gene>
    <name evidence="2" type="ORF">HannXRQ_Chr07g0189211</name>
</gene>
<dbReference type="Pfam" id="PF00078">
    <property type="entry name" value="RVT_1"/>
    <property type="match status" value="1"/>
</dbReference>
<protein>
    <submittedName>
        <fullName evidence="2">Putative reverse transcriptase domain, Reverse transcriptase zinc-binding domain protein</fullName>
    </submittedName>
</protein>
<dbReference type="SUPFAM" id="SSF56672">
    <property type="entry name" value="DNA/RNA polymerases"/>
    <property type="match status" value="1"/>
</dbReference>
<dbReference type="PANTHER" id="PTHR33116:SF76">
    <property type="entry name" value="DUF4283 DOMAIN-CONTAINING PROTEIN"/>
    <property type="match status" value="1"/>
</dbReference>
<evidence type="ECO:0000313" key="3">
    <source>
        <dbReference type="Proteomes" id="UP000215914"/>
    </source>
</evidence>
<dbReference type="STRING" id="4232.A0A251UAF4"/>
<feature type="domain" description="Reverse transcriptase" evidence="1">
    <location>
        <begin position="1"/>
        <end position="194"/>
    </location>
</feature>
<dbReference type="PROSITE" id="PS50878">
    <property type="entry name" value="RT_POL"/>
    <property type="match status" value="1"/>
</dbReference>
<dbReference type="InterPro" id="IPR026960">
    <property type="entry name" value="RVT-Znf"/>
</dbReference>
<proteinExistence type="predicted"/>
<keyword evidence="2" id="KW-0548">Nucleotidyltransferase</keyword>
<name>A0A251UAF4_HELAN</name>
<evidence type="ECO:0000313" key="2">
    <source>
        <dbReference type="EMBL" id="OTG20094.1"/>
    </source>
</evidence>
<dbReference type="GO" id="GO:0003964">
    <property type="term" value="F:RNA-directed DNA polymerase activity"/>
    <property type="evidence" value="ECO:0007669"/>
    <property type="project" value="UniProtKB-KW"/>
</dbReference>
<dbReference type="InterPro" id="IPR000477">
    <property type="entry name" value="RT_dom"/>
</dbReference>
<dbReference type="AlphaFoldDB" id="A0A251UAF4"/>
<dbReference type="InterPro" id="IPR043502">
    <property type="entry name" value="DNA/RNA_pol_sf"/>
</dbReference>
<dbReference type="OMA" id="FIMAMEM"/>
<dbReference type="PANTHER" id="PTHR33116">
    <property type="entry name" value="REVERSE TRANSCRIPTASE ZINC-BINDING DOMAIN-CONTAINING PROTEIN-RELATED-RELATED"/>
    <property type="match status" value="1"/>
</dbReference>
<dbReference type="InParanoid" id="A0A251UAF4"/>
<dbReference type="Pfam" id="PF13966">
    <property type="entry name" value="zf-RVT"/>
    <property type="match status" value="1"/>
</dbReference>